<feature type="transmembrane region" description="Helical" evidence="2">
    <location>
        <begin position="122"/>
        <end position="139"/>
    </location>
</feature>
<feature type="transmembrane region" description="Helical" evidence="2">
    <location>
        <begin position="146"/>
        <end position="168"/>
    </location>
</feature>
<dbReference type="InterPro" id="IPR000326">
    <property type="entry name" value="PAP2/HPO"/>
</dbReference>
<feature type="compositionally biased region" description="Low complexity" evidence="1">
    <location>
        <begin position="217"/>
        <end position="237"/>
    </location>
</feature>
<organism evidence="4 5">
    <name type="scientific">Georgenia muralis</name>
    <dbReference type="NCBI Taxonomy" id="154117"/>
    <lineage>
        <taxon>Bacteria</taxon>
        <taxon>Bacillati</taxon>
        <taxon>Actinomycetota</taxon>
        <taxon>Actinomycetes</taxon>
        <taxon>Micrococcales</taxon>
        <taxon>Bogoriellaceae</taxon>
        <taxon>Georgenia</taxon>
    </lineage>
</organism>
<evidence type="ECO:0000259" key="3">
    <source>
        <dbReference type="SMART" id="SM00014"/>
    </source>
</evidence>
<feature type="region of interest" description="Disordered" evidence="1">
    <location>
        <begin position="217"/>
        <end position="241"/>
    </location>
</feature>
<keyword evidence="2" id="KW-0472">Membrane</keyword>
<dbReference type="AlphaFoldDB" id="A0A3N4Z5V2"/>
<dbReference type="RefSeq" id="WP_123915193.1">
    <property type="nucleotide sequence ID" value="NZ_RKRA01000001.1"/>
</dbReference>
<feature type="transmembrane region" description="Helical" evidence="2">
    <location>
        <begin position="55"/>
        <end position="75"/>
    </location>
</feature>
<dbReference type="SUPFAM" id="SSF48317">
    <property type="entry name" value="Acid phosphatase/Vanadium-dependent haloperoxidase"/>
    <property type="match status" value="1"/>
</dbReference>
<dbReference type="CDD" id="cd01610">
    <property type="entry name" value="PAP2_like"/>
    <property type="match status" value="1"/>
</dbReference>
<proteinExistence type="predicted"/>
<sequence length="329" mass="33908">MSRRATALAAAVLSGAGVWLVWWFFVTTAAGQEVDEIAFEGSRIGRWRLMDSARDLLDVVSVPFLMVVVLVGMVVAGLRRQWWLAVAVVVVVAASNVTTQVLKNTLERPDMNLSEATVNSLPSGHATVAGSVAAVAILVTAPRWRWVTALLGATYAGATGVSTMVGGWHRASDVVAAILVVGAWTFLTLAVLGPAATPLELGPARRARLAAVGSAAPASDADGAGTADTAGTAAGGAEPHLSRDGFVEADEESAPAALRATRTTEHLFGGAALFALLLALLSVLVTNWLGGDSRTELVVAYAGAAVGVGAVTALTFLAVLRLSTPRVWH</sequence>
<accession>A0A3N4Z5V2</accession>
<protein>
    <submittedName>
        <fullName evidence="4">PAP2 superfamily protein</fullName>
    </submittedName>
</protein>
<gene>
    <name evidence="4" type="ORF">EDD32_0955</name>
</gene>
<dbReference type="Gene3D" id="1.20.144.10">
    <property type="entry name" value="Phosphatidic acid phosphatase type 2/haloperoxidase"/>
    <property type="match status" value="1"/>
</dbReference>
<dbReference type="SMART" id="SM00014">
    <property type="entry name" value="acidPPc"/>
    <property type="match status" value="1"/>
</dbReference>
<keyword evidence="2" id="KW-0812">Transmembrane</keyword>
<evidence type="ECO:0000256" key="2">
    <source>
        <dbReference type="SAM" id="Phobius"/>
    </source>
</evidence>
<dbReference type="OrthoDB" id="3240395at2"/>
<feature type="transmembrane region" description="Helical" evidence="2">
    <location>
        <begin position="174"/>
        <end position="196"/>
    </location>
</feature>
<feature type="domain" description="Phosphatidic acid phosphatase type 2/haloperoxidase" evidence="3">
    <location>
        <begin position="84"/>
        <end position="189"/>
    </location>
</feature>
<dbReference type="Proteomes" id="UP000280726">
    <property type="component" value="Unassembled WGS sequence"/>
</dbReference>
<feature type="transmembrane region" description="Helical" evidence="2">
    <location>
        <begin position="82"/>
        <end position="102"/>
    </location>
</feature>
<keyword evidence="5" id="KW-1185">Reference proteome</keyword>
<dbReference type="Pfam" id="PF01569">
    <property type="entry name" value="PAP2"/>
    <property type="match status" value="1"/>
</dbReference>
<keyword evidence="2" id="KW-1133">Transmembrane helix</keyword>
<evidence type="ECO:0000313" key="5">
    <source>
        <dbReference type="Proteomes" id="UP000280726"/>
    </source>
</evidence>
<name>A0A3N4Z5V2_9MICO</name>
<feature type="transmembrane region" description="Helical" evidence="2">
    <location>
        <begin position="298"/>
        <end position="320"/>
    </location>
</feature>
<comment type="caution">
    <text evidence="4">The sequence shown here is derived from an EMBL/GenBank/DDBJ whole genome shotgun (WGS) entry which is preliminary data.</text>
</comment>
<feature type="transmembrane region" description="Helical" evidence="2">
    <location>
        <begin position="267"/>
        <end position="286"/>
    </location>
</feature>
<dbReference type="InterPro" id="IPR036938">
    <property type="entry name" value="PAP2/HPO_sf"/>
</dbReference>
<evidence type="ECO:0000313" key="4">
    <source>
        <dbReference type="EMBL" id="RPF26510.1"/>
    </source>
</evidence>
<dbReference type="EMBL" id="RKRA01000001">
    <property type="protein sequence ID" value="RPF26510.1"/>
    <property type="molecule type" value="Genomic_DNA"/>
</dbReference>
<reference evidence="4 5" key="1">
    <citation type="submission" date="2018-11" db="EMBL/GenBank/DDBJ databases">
        <title>Sequencing the genomes of 1000 actinobacteria strains.</title>
        <authorList>
            <person name="Klenk H.-P."/>
        </authorList>
    </citation>
    <scope>NUCLEOTIDE SEQUENCE [LARGE SCALE GENOMIC DNA]</scope>
    <source>
        <strain evidence="4 5">DSM 14418</strain>
    </source>
</reference>
<evidence type="ECO:0000256" key="1">
    <source>
        <dbReference type="SAM" id="MobiDB-lite"/>
    </source>
</evidence>